<sequence length="77" mass="8666">MAHDSEKTRVSEIIKALSDSFVAEGERFFTDIANHISRQEDVLAHGHEACWSDRMQTGGQVECSIPMGIPTKNKTRY</sequence>
<reference evidence="1 2" key="1">
    <citation type="submission" date="2015-02" db="EMBL/GenBank/DDBJ databases">
        <title>Pseudomonas helleri sp. nov. and Pseudomonas weihenstephanensis sp. nov., isolated from raw cows milk.</title>
        <authorList>
            <person name="von Neubeck M."/>
            <person name="Huptas C."/>
            <person name="Wenning M."/>
            <person name="Scherer S."/>
        </authorList>
    </citation>
    <scope>NUCLEOTIDE SEQUENCE [LARGE SCALE GENOMIC DNA]</scope>
    <source>
        <strain evidence="1 2">DSM 29166</strain>
    </source>
</reference>
<evidence type="ECO:0000313" key="2">
    <source>
        <dbReference type="Proteomes" id="UP000036325"/>
    </source>
</evidence>
<evidence type="ECO:0000313" key="1">
    <source>
        <dbReference type="EMBL" id="KMN12128.1"/>
    </source>
</evidence>
<protein>
    <submittedName>
        <fullName evidence="1">Uncharacterized protein</fullName>
    </submittedName>
</protein>
<accession>A0A0J6IIF0</accession>
<proteinExistence type="predicted"/>
<comment type="caution">
    <text evidence="1">The sequence shown here is derived from an EMBL/GenBank/DDBJ whole genome shotgun (WGS) entry which is preliminary data.</text>
</comment>
<dbReference type="Proteomes" id="UP000036325">
    <property type="component" value="Unassembled WGS sequence"/>
</dbReference>
<organism evidence="1 2">
    <name type="scientific">Pseudomonas weihenstephanensis</name>
    <dbReference type="NCBI Taxonomy" id="1608994"/>
    <lineage>
        <taxon>Bacteria</taxon>
        <taxon>Pseudomonadati</taxon>
        <taxon>Pseudomonadota</taxon>
        <taxon>Gammaproteobacteria</taxon>
        <taxon>Pseudomonadales</taxon>
        <taxon>Pseudomonadaceae</taxon>
        <taxon>Pseudomonas</taxon>
    </lineage>
</organism>
<dbReference type="EMBL" id="JYLF01000010">
    <property type="protein sequence ID" value="KMN12128.1"/>
    <property type="molecule type" value="Genomic_DNA"/>
</dbReference>
<dbReference type="RefSeq" id="WP_048365972.1">
    <property type="nucleotide sequence ID" value="NZ_JYLF01000010.1"/>
</dbReference>
<dbReference type="STRING" id="1608994.TU86_19525"/>
<gene>
    <name evidence="1" type="ORF">TU86_19525</name>
</gene>
<name>A0A0J6IIF0_9PSED</name>
<dbReference type="AlphaFoldDB" id="A0A0J6IIF0"/>